<dbReference type="InParanoid" id="C5KFQ7"/>
<evidence type="ECO:0008006" key="8">
    <source>
        <dbReference type="Google" id="ProtNLM"/>
    </source>
</evidence>
<dbReference type="SUPFAM" id="SSF53474">
    <property type="entry name" value="alpha/beta-Hydrolases"/>
    <property type="match status" value="1"/>
</dbReference>
<evidence type="ECO:0000313" key="6">
    <source>
        <dbReference type="EMBL" id="EER16686.1"/>
    </source>
</evidence>
<dbReference type="ESTHER" id="perm5-c5kzw0">
    <property type="family name" value="Prolylcarboxypeptidase"/>
</dbReference>
<organism evidence="7">
    <name type="scientific">Perkinsus marinus (strain ATCC 50983 / TXsc)</name>
    <dbReference type="NCBI Taxonomy" id="423536"/>
    <lineage>
        <taxon>Eukaryota</taxon>
        <taxon>Sar</taxon>
        <taxon>Alveolata</taxon>
        <taxon>Perkinsozoa</taxon>
        <taxon>Perkinsea</taxon>
        <taxon>Perkinsida</taxon>
        <taxon>Perkinsidae</taxon>
        <taxon>Perkinsus</taxon>
    </lineage>
</organism>
<keyword evidence="3" id="KW-0732">Signal</keyword>
<dbReference type="GeneID" id="9063797"/>
<feature type="non-terminal residue" evidence="6">
    <location>
        <position position="156"/>
    </location>
</feature>
<dbReference type="InterPro" id="IPR029058">
    <property type="entry name" value="AB_hydrolase_fold"/>
</dbReference>
<evidence type="ECO:0000256" key="3">
    <source>
        <dbReference type="ARBA" id="ARBA00022729"/>
    </source>
</evidence>
<keyword evidence="7" id="KW-1185">Reference proteome</keyword>
<dbReference type="InterPro" id="IPR008758">
    <property type="entry name" value="Peptidase_S28"/>
</dbReference>
<keyword evidence="4" id="KW-0378">Hydrolase</keyword>
<dbReference type="OrthoDB" id="406761at2759"/>
<dbReference type="EMBL" id="GG672831">
    <property type="protein sequence ID" value="EER16686.1"/>
    <property type="molecule type" value="Genomic_DNA"/>
</dbReference>
<comment type="similarity">
    <text evidence="1">Belongs to the peptidase S28 family.</text>
</comment>
<evidence type="ECO:0000313" key="7">
    <source>
        <dbReference type="Proteomes" id="UP000007800"/>
    </source>
</evidence>
<keyword evidence="2" id="KW-0645">Protease</keyword>
<dbReference type="PANTHER" id="PTHR11010:SF38">
    <property type="entry name" value="LYSOSOMAL PRO-X CARBOXYPEPTIDASE"/>
    <property type="match status" value="1"/>
</dbReference>
<evidence type="ECO:0000256" key="2">
    <source>
        <dbReference type="ARBA" id="ARBA00022670"/>
    </source>
</evidence>
<proteinExistence type="inferred from homology"/>
<dbReference type="Proteomes" id="UP000007800">
    <property type="component" value="Unassembled WGS sequence"/>
</dbReference>
<evidence type="ECO:0000256" key="5">
    <source>
        <dbReference type="ARBA" id="ARBA00023180"/>
    </source>
</evidence>
<reference evidence="6 7" key="1">
    <citation type="submission" date="2008-07" db="EMBL/GenBank/DDBJ databases">
        <authorList>
            <person name="El-Sayed N."/>
            <person name="Caler E."/>
            <person name="Inman J."/>
            <person name="Amedeo P."/>
            <person name="Hass B."/>
            <person name="Wortman J."/>
        </authorList>
    </citation>
    <scope>NUCLEOTIDE SEQUENCE [LARGE SCALE GENOMIC DNA]</scope>
    <source>
        <strain evidence="7">ATCC 50983 / TXsc</strain>
    </source>
</reference>
<keyword evidence="5" id="KW-0325">Glycoprotein</keyword>
<dbReference type="Pfam" id="PF05577">
    <property type="entry name" value="Peptidase_S28"/>
    <property type="match status" value="1"/>
</dbReference>
<name>C5KFQ7_PERM5</name>
<dbReference type="PANTHER" id="PTHR11010">
    <property type="entry name" value="PROTEASE S28 PRO-X CARBOXYPEPTIDASE-RELATED"/>
    <property type="match status" value="1"/>
</dbReference>
<accession>C5KFQ7</accession>
<protein>
    <recommendedName>
        <fullName evidence="8">Thymus-specific serine protease</fullName>
    </recommendedName>
</protein>
<dbReference type="GO" id="GO:0006508">
    <property type="term" value="P:proteolysis"/>
    <property type="evidence" value="ECO:0007669"/>
    <property type="project" value="UniProtKB-KW"/>
</dbReference>
<gene>
    <name evidence="6" type="ORF">Pmar_PMAR001626</name>
</gene>
<evidence type="ECO:0000256" key="4">
    <source>
        <dbReference type="ARBA" id="ARBA00022801"/>
    </source>
</evidence>
<dbReference type="Gene3D" id="3.40.50.1820">
    <property type="entry name" value="alpha/beta hydrolase"/>
    <property type="match status" value="1"/>
</dbReference>
<sequence length="156" mass="17054">MSLAKEIGAVAMALEHRYYGVEKPTRELSRKVLEKTFTVDQALADVARFRDYAATKYNLENAQFVTFGGSYPGVVAAWARAVYPEKFVAAVSSSAPIQAQLDFPEYNNAAADAFANELVGGSIACATAIKQAHAGVGQMLEIEKLRRKLERTFNIC</sequence>
<evidence type="ECO:0000256" key="1">
    <source>
        <dbReference type="ARBA" id="ARBA00011079"/>
    </source>
</evidence>
<dbReference type="AlphaFoldDB" id="C5KFQ7"/>
<dbReference type="GO" id="GO:0070008">
    <property type="term" value="F:serine-type exopeptidase activity"/>
    <property type="evidence" value="ECO:0007669"/>
    <property type="project" value="InterPro"/>
</dbReference>
<dbReference type="GO" id="GO:0008239">
    <property type="term" value="F:dipeptidyl-peptidase activity"/>
    <property type="evidence" value="ECO:0007669"/>
    <property type="project" value="TreeGrafter"/>
</dbReference>
<dbReference type="RefSeq" id="XP_002784890.1">
    <property type="nucleotide sequence ID" value="XM_002784844.1"/>
</dbReference>